<gene>
    <name evidence="9 11" type="primary">trpF</name>
    <name evidence="11" type="ORF">KL86DYS2_11680</name>
</gene>
<dbReference type="UniPathway" id="UPA00035">
    <property type="reaction ID" value="UER00042"/>
</dbReference>
<evidence type="ECO:0000256" key="7">
    <source>
        <dbReference type="ARBA" id="ARBA00023141"/>
    </source>
</evidence>
<evidence type="ECO:0000256" key="3">
    <source>
        <dbReference type="ARBA" id="ARBA00012572"/>
    </source>
</evidence>
<dbReference type="RefSeq" id="WP_296949064.1">
    <property type="nucleotide sequence ID" value="NZ_LT599021.1"/>
</dbReference>
<protein>
    <recommendedName>
        <fullName evidence="4 9">N-(5'-phosphoribosyl)anthranilate isomerase</fullName>
        <shortName evidence="9">PRAI</shortName>
        <ecNumber evidence="3 9">5.3.1.24</ecNumber>
    </recommendedName>
</protein>
<organism evidence="11">
    <name type="scientific">uncultured Dysgonomonas sp</name>
    <dbReference type="NCBI Taxonomy" id="206096"/>
    <lineage>
        <taxon>Bacteria</taxon>
        <taxon>Pseudomonadati</taxon>
        <taxon>Bacteroidota</taxon>
        <taxon>Bacteroidia</taxon>
        <taxon>Bacteroidales</taxon>
        <taxon>Dysgonomonadaceae</taxon>
        <taxon>Dysgonomonas</taxon>
        <taxon>environmental samples</taxon>
    </lineage>
</organism>
<evidence type="ECO:0000256" key="8">
    <source>
        <dbReference type="ARBA" id="ARBA00023235"/>
    </source>
</evidence>
<keyword evidence="8 9" id="KW-0413">Isomerase</keyword>
<accession>A0A212JJC9</accession>
<dbReference type="InterPro" id="IPR013785">
    <property type="entry name" value="Aldolase_TIM"/>
</dbReference>
<evidence type="ECO:0000256" key="1">
    <source>
        <dbReference type="ARBA" id="ARBA00001164"/>
    </source>
</evidence>
<evidence type="ECO:0000313" key="11">
    <source>
        <dbReference type="EMBL" id="SBV99536.1"/>
    </source>
</evidence>
<sequence>MKIKVCGMKYPENIQELNKLPVDYMGMIFYPKSPRYIDNQEWQDGANIQSSNIKRVGVFVNSTEAYIVEMIDKYKLDLIQLHGNESPDFCAELNKFIPIIKAFSISESSDFEQTKAYEGLRGYFLFDTKTPQYGGSGKKFDWAILDAYDGDTPFFLSGGISAEDVEPIKAIKHPWLYGVDLNSKFETESGLKDIQLLDQFIKQLRNE</sequence>
<evidence type="ECO:0000256" key="9">
    <source>
        <dbReference type="HAMAP-Rule" id="MF_00135"/>
    </source>
</evidence>
<dbReference type="GO" id="GO:0000162">
    <property type="term" value="P:L-tryptophan biosynthetic process"/>
    <property type="evidence" value="ECO:0007669"/>
    <property type="project" value="UniProtKB-UniRule"/>
</dbReference>
<comment type="similarity">
    <text evidence="9">Belongs to the TrpF family.</text>
</comment>
<evidence type="ECO:0000256" key="4">
    <source>
        <dbReference type="ARBA" id="ARBA00022272"/>
    </source>
</evidence>
<dbReference type="GO" id="GO:0004640">
    <property type="term" value="F:phosphoribosylanthranilate isomerase activity"/>
    <property type="evidence" value="ECO:0007669"/>
    <property type="project" value="UniProtKB-UniRule"/>
</dbReference>
<dbReference type="Gene3D" id="3.20.20.70">
    <property type="entry name" value="Aldolase class I"/>
    <property type="match status" value="1"/>
</dbReference>
<reference evidence="11" key="1">
    <citation type="submission" date="2016-04" db="EMBL/GenBank/DDBJ databases">
        <authorList>
            <person name="Evans L.H."/>
            <person name="Alamgir A."/>
            <person name="Owens N."/>
            <person name="Weber N.D."/>
            <person name="Virtaneva K."/>
            <person name="Barbian K."/>
            <person name="Babar A."/>
            <person name="Rosenke K."/>
        </authorList>
    </citation>
    <scope>NUCLEOTIDE SEQUENCE</scope>
    <source>
        <strain evidence="11">86-2</strain>
    </source>
</reference>
<name>A0A212JJC9_9BACT</name>
<comment type="catalytic activity">
    <reaction evidence="1 9">
        <text>N-(5-phospho-beta-D-ribosyl)anthranilate = 1-(2-carboxyphenylamino)-1-deoxy-D-ribulose 5-phosphate</text>
        <dbReference type="Rhea" id="RHEA:21540"/>
        <dbReference type="ChEBI" id="CHEBI:18277"/>
        <dbReference type="ChEBI" id="CHEBI:58613"/>
        <dbReference type="EC" id="5.3.1.24"/>
    </reaction>
</comment>
<dbReference type="EMBL" id="FLUL01000001">
    <property type="protein sequence ID" value="SBV99536.1"/>
    <property type="molecule type" value="Genomic_DNA"/>
</dbReference>
<dbReference type="EC" id="5.3.1.24" evidence="3 9"/>
<dbReference type="CDD" id="cd00405">
    <property type="entry name" value="PRAI"/>
    <property type="match status" value="1"/>
</dbReference>
<evidence type="ECO:0000259" key="10">
    <source>
        <dbReference type="Pfam" id="PF00697"/>
    </source>
</evidence>
<dbReference type="PANTHER" id="PTHR42894:SF1">
    <property type="entry name" value="N-(5'-PHOSPHORIBOSYL)ANTHRANILATE ISOMERASE"/>
    <property type="match status" value="1"/>
</dbReference>
<feature type="domain" description="N-(5'phosphoribosyl) anthranilate isomerase (PRAI)" evidence="10">
    <location>
        <begin position="4"/>
        <end position="202"/>
    </location>
</feature>
<dbReference type="HAMAP" id="MF_00135">
    <property type="entry name" value="PRAI"/>
    <property type="match status" value="1"/>
</dbReference>
<comment type="pathway">
    <text evidence="2 9">Amino-acid biosynthesis; L-tryptophan biosynthesis; L-tryptophan from chorismate: step 3/5.</text>
</comment>
<keyword evidence="7 9" id="KW-0057">Aromatic amino acid biosynthesis</keyword>
<proteinExistence type="inferred from homology"/>
<dbReference type="PANTHER" id="PTHR42894">
    <property type="entry name" value="N-(5'-PHOSPHORIBOSYL)ANTHRANILATE ISOMERASE"/>
    <property type="match status" value="1"/>
</dbReference>
<evidence type="ECO:0000256" key="5">
    <source>
        <dbReference type="ARBA" id="ARBA00022605"/>
    </source>
</evidence>
<dbReference type="InterPro" id="IPR044643">
    <property type="entry name" value="TrpF_fam"/>
</dbReference>
<dbReference type="AlphaFoldDB" id="A0A212JJC9"/>
<dbReference type="SUPFAM" id="SSF51366">
    <property type="entry name" value="Ribulose-phoshate binding barrel"/>
    <property type="match status" value="1"/>
</dbReference>
<dbReference type="InterPro" id="IPR001240">
    <property type="entry name" value="PRAI_dom"/>
</dbReference>
<evidence type="ECO:0000256" key="2">
    <source>
        <dbReference type="ARBA" id="ARBA00004664"/>
    </source>
</evidence>
<keyword evidence="5 9" id="KW-0028">Amino-acid biosynthesis</keyword>
<dbReference type="InterPro" id="IPR011060">
    <property type="entry name" value="RibuloseP-bd_barrel"/>
</dbReference>
<keyword evidence="6 9" id="KW-0822">Tryptophan biosynthesis</keyword>
<evidence type="ECO:0000256" key="6">
    <source>
        <dbReference type="ARBA" id="ARBA00022822"/>
    </source>
</evidence>
<dbReference type="Pfam" id="PF00697">
    <property type="entry name" value="PRAI"/>
    <property type="match status" value="1"/>
</dbReference>